<evidence type="ECO:0000256" key="6">
    <source>
        <dbReference type="ARBA" id="ARBA00023136"/>
    </source>
</evidence>
<evidence type="ECO:0000256" key="1">
    <source>
        <dbReference type="ARBA" id="ARBA00004651"/>
    </source>
</evidence>
<evidence type="ECO:0000259" key="10">
    <source>
        <dbReference type="Pfam" id="PF19040"/>
    </source>
</evidence>
<proteinExistence type="predicted"/>
<protein>
    <submittedName>
        <fullName evidence="11">Acyltransferase</fullName>
    </submittedName>
</protein>
<dbReference type="Proteomes" id="UP000614741">
    <property type="component" value="Unassembled WGS sequence"/>
</dbReference>
<keyword evidence="4 8" id="KW-0812">Transmembrane</keyword>
<accession>A0ABQ4DHG9</accession>
<dbReference type="InterPro" id="IPR036514">
    <property type="entry name" value="SGNH_hydro_sf"/>
</dbReference>
<evidence type="ECO:0000256" key="5">
    <source>
        <dbReference type="ARBA" id="ARBA00022989"/>
    </source>
</evidence>
<organism evidence="11 12">
    <name type="scientific">Cellulomonas phragmiteti</name>
    <dbReference type="NCBI Taxonomy" id="478780"/>
    <lineage>
        <taxon>Bacteria</taxon>
        <taxon>Bacillati</taxon>
        <taxon>Actinomycetota</taxon>
        <taxon>Actinomycetes</taxon>
        <taxon>Micrococcales</taxon>
        <taxon>Cellulomonadaceae</taxon>
        <taxon>Cellulomonas</taxon>
    </lineage>
</organism>
<keyword evidence="12" id="KW-1185">Reference proteome</keyword>
<keyword evidence="7 11" id="KW-0012">Acyltransferase</keyword>
<feature type="transmembrane region" description="Helical" evidence="8">
    <location>
        <begin position="44"/>
        <end position="62"/>
    </location>
</feature>
<dbReference type="PANTHER" id="PTHR23028">
    <property type="entry name" value="ACETYLTRANSFERASE"/>
    <property type="match status" value="1"/>
</dbReference>
<sequence>MPGTTDTSPARAYRTDIQGLRAIAVSAVLLYHGGVPLITGGYVGVDIFFVISGFLITSHLVSRLERDGNVGLADFYAKRARRILPASLLVLALSVLAALLWFPPLLMRQVWQGAVATALYVPNVLFAVQGTDYLAETAPSLFQHYWSLGIEEQFYLIWPLALALAWRYSRSRRALLSVVIVAVVMSFAAGAILTYKNQPWAFFSLPTRAWELGVGAAVAIALHHKREVLRPAQAASLGWAGLALLTTSVFALKKDMAFPGFYAAIPVAGTALVILAGATATPHGPSRVLSMRVMLLLGTLSYSLYLVHWPALLIPQAAVGFENPLPLRVTLPIIAACVPLAWLLYRYVEDPIRSANRLVQARPRRTLWWSAAASVAAIAIATTASVVSDSRPLATGVEVRQANIGPSPTGTAFVPANIRPALRDASADQPAIYAAGCHVPFEAIDIEGCRFGPATAPRIVLFGDSHAAQWFPALAAYADASGYAIESHTKSACPSLMSPVLLNGSDYAECRTWRDGVIRRLNDDPPELVVLSNYARIDLTLNGRDRADAWERSLGETLDRIAALTVVVQDTPSLRATPSNCLSAHLTDALACASTRSEAVDEEVAQAVRRASELRGVHVVDMNDYICGSATCPAVIGDILVYRDEHHLTATFSNALSGALSTKLHAVVAANDEAAVPVG</sequence>
<feature type="transmembrane region" description="Helical" evidence="8">
    <location>
        <begin position="293"/>
        <end position="313"/>
    </location>
</feature>
<evidence type="ECO:0000256" key="3">
    <source>
        <dbReference type="ARBA" id="ARBA00022679"/>
    </source>
</evidence>
<comment type="caution">
    <text evidence="11">The sequence shown here is derived from an EMBL/GenBank/DDBJ whole genome shotgun (WGS) entry which is preliminary data.</text>
</comment>
<feature type="domain" description="Acyltransferase 3" evidence="9">
    <location>
        <begin position="16"/>
        <end position="346"/>
    </location>
</feature>
<dbReference type="InterPro" id="IPR050879">
    <property type="entry name" value="Acyltransferase_3"/>
</dbReference>
<feature type="domain" description="SGNH" evidence="10">
    <location>
        <begin position="437"/>
        <end position="659"/>
    </location>
</feature>
<dbReference type="SUPFAM" id="SSF52266">
    <property type="entry name" value="SGNH hydrolase"/>
    <property type="match status" value="1"/>
</dbReference>
<feature type="transmembrane region" description="Helical" evidence="8">
    <location>
        <begin position="325"/>
        <end position="345"/>
    </location>
</feature>
<feature type="transmembrane region" description="Helical" evidence="8">
    <location>
        <begin position="83"/>
        <end position="102"/>
    </location>
</feature>
<dbReference type="Gene3D" id="3.40.50.1110">
    <property type="entry name" value="SGNH hydrolase"/>
    <property type="match status" value="1"/>
</dbReference>
<dbReference type="Pfam" id="PF01757">
    <property type="entry name" value="Acyl_transf_3"/>
    <property type="match status" value="1"/>
</dbReference>
<dbReference type="RefSeq" id="WP_203670866.1">
    <property type="nucleotide sequence ID" value="NZ_BONP01000002.1"/>
</dbReference>
<evidence type="ECO:0000313" key="11">
    <source>
        <dbReference type="EMBL" id="GIG38790.1"/>
    </source>
</evidence>
<feature type="transmembrane region" description="Helical" evidence="8">
    <location>
        <begin position="201"/>
        <end position="222"/>
    </location>
</feature>
<dbReference type="EMBL" id="BONP01000002">
    <property type="protein sequence ID" value="GIG38790.1"/>
    <property type="molecule type" value="Genomic_DNA"/>
</dbReference>
<dbReference type="Pfam" id="PF19040">
    <property type="entry name" value="SGNH"/>
    <property type="match status" value="1"/>
</dbReference>
<evidence type="ECO:0000256" key="7">
    <source>
        <dbReference type="ARBA" id="ARBA00023315"/>
    </source>
</evidence>
<keyword evidence="2" id="KW-1003">Cell membrane</keyword>
<evidence type="ECO:0000259" key="9">
    <source>
        <dbReference type="Pfam" id="PF01757"/>
    </source>
</evidence>
<gene>
    <name evidence="11" type="ORF">Cph01nite_05520</name>
</gene>
<evidence type="ECO:0000256" key="4">
    <source>
        <dbReference type="ARBA" id="ARBA00022692"/>
    </source>
</evidence>
<dbReference type="InterPro" id="IPR002656">
    <property type="entry name" value="Acyl_transf_3_dom"/>
</dbReference>
<feature type="transmembrane region" description="Helical" evidence="8">
    <location>
        <begin position="234"/>
        <end position="252"/>
    </location>
</feature>
<evidence type="ECO:0000256" key="2">
    <source>
        <dbReference type="ARBA" id="ARBA00022475"/>
    </source>
</evidence>
<dbReference type="GO" id="GO:0016746">
    <property type="term" value="F:acyltransferase activity"/>
    <property type="evidence" value="ECO:0007669"/>
    <property type="project" value="UniProtKB-KW"/>
</dbReference>
<feature type="transmembrane region" description="Helical" evidence="8">
    <location>
        <begin position="175"/>
        <end position="195"/>
    </location>
</feature>
<keyword evidence="5 8" id="KW-1133">Transmembrane helix</keyword>
<evidence type="ECO:0000313" key="12">
    <source>
        <dbReference type="Proteomes" id="UP000614741"/>
    </source>
</evidence>
<feature type="transmembrane region" description="Helical" evidence="8">
    <location>
        <begin position="366"/>
        <end position="387"/>
    </location>
</feature>
<feature type="transmembrane region" description="Helical" evidence="8">
    <location>
        <begin position="153"/>
        <end position="168"/>
    </location>
</feature>
<keyword evidence="3" id="KW-0808">Transferase</keyword>
<name>A0ABQ4DHG9_9CELL</name>
<dbReference type="PANTHER" id="PTHR23028:SF53">
    <property type="entry name" value="ACYL_TRANSF_3 DOMAIN-CONTAINING PROTEIN"/>
    <property type="match status" value="1"/>
</dbReference>
<comment type="subcellular location">
    <subcellularLocation>
        <location evidence="1">Cell membrane</location>
        <topology evidence="1">Multi-pass membrane protein</topology>
    </subcellularLocation>
</comment>
<keyword evidence="6 8" id="KW-0472">Membrane</keyword>
<feature type="transmembrane region" description="Helical" evidence="8">
    <location>
        <begin position="258"/>
        <end position="281"/>
    </location>
</feature>
<dbReference type="InterPro" id="IPR043968">
    <property type="entry name" value="SGNH"/>
</dbReference>
<evidence type="ECO:0000256" key="8">
    <source>
        <dbReference type="SAM" id="Phobius"/>
    </source>
</evidence>
<reference evidence="11 12" key="1">
    <citation type="submission" date="2021-01" db="EMBL/GenBank/DDBJ databases">
        <title>Whole genome shotgun sequence of Cellulomonas phragmiteti NBRC 110785.</title>
        <authorList>
            <person name="Komaki H."/>
            <person name="Tamura T."/>
        </authorList>
    </citation>
    <scope>NUCLEOTIDE SEQUENCE [LARGE SCALE GENOMIC DNA]</scope>
    <source>
        <strain evidence="11 12">NBRC 110785</strain>
    </source>
</reference>